<protein>
    <submittedName>
        <fullName evidence="2">NADH dehydrogenase subunit 4L</fullName>
    </submittedName>
</protein>
<evidence type="ECO:0000256" key="1">
    <source>
        <dbReference type="SAM" id="Phobius"/>
    </source>
</evidence>
<keyword evidence="1" id="KW-0812">Transmembrane</keyword>
<reference evidence="3" key="3">
    <citation type="submission" date="2014-09" db="EMBL/GenBank/DDBJ databases">
        <title>The Parnassius nomion mitochondrion.</title>
        <authorList>
            <person name="Dong W."/>
            <person name="Feng X."/>
            <person name="Jiang G."/>
        </authorList>
    </citation>
    <scope>NUCLEOTIDE SEQUENCE</scope>
</reference>
<feature type="transmembrane region" description="Helical" evidence="1">
    <location>
        <begin position="64"/>
        <end position="84"/>
    </location>
</feature>
<keyword evidence="1" id="KW-1133">Transmembrane helix</keyword>
<sequence length="93" mass="11839">MMILNMWFMIFIMFLCGKYNFYFKTYTFINCFIKISIYCIKSIFNNNNLFKLYWMWNMYINNFFIIYCLWGGISIIYFSFYNSYTWEWLFKKI</sequence>
<keyword evidence="2" id="KW-0496">Mitochondrion</keyword>
<reference evidence="2" key="2">
    <citation type="submission" date="2014-05" db="EMBL/GenBank/DDBJ databases">
        <authorList>
            <person name="Chronopoulou M."/>
        </authorList>
    </citation>
    <scope>NUCLEOTIDE SEQUENCE</scope>
</reference>
<evidence type="ECO:0000313" key="2">
    <source>
        <dbReference type="EMBL" id="AIT70902.1"/>
    </source>
</evidence>
<evidence type="ECO:0000313" key="3">
    <source>
        <dbReference type="EMBL" id="AJR33137.1"/>
    </source>
</evidence>
<keyword evidence="1" id="KW-0472">Membrane</keyword>
<gene>
    <name evidence="2" type="primary">ND4L</name>
</gene>
<organism evidence="2">
    <name type="scientific">Parnassius nomion</name>
    <dbReference type="NCBI Taxonomy" id="213955"/>
    <lineage>
        <taxon>Eukaryota</taxon>
        <taxon>Metazoa</taxon>
        <taxon>Ecdysozoa</taxon>
        <taxon>Arthropoda</taxon>
        <taxon>Hexapoda</taxon>
        <taxon>Insecta</taxon>
        <taxon>Pterygota</taxon>
        <taxon>Neoptera</taxon>
        <taxon>Endopterygota</taxon>
        <taxon>Lepidoptera</taxon>
        <taxon>Glossata</taxon>
        <taxon>Ditrysia</taxon>
        <taxon>Papilionoidea</taxon>
        <taxon>Papilionidae</taxon>
        <taxon>Parnassiinae</taxon>
        <taxon>Parnassini</taxon>
        <taxon>Parnassius</taxon>
        <taxon>Parnassius</taxon>
    </lineage>
</organism>
<dbReference type="EMBL" id="KM658166">
    <property type="protein sequence ID" value="AJR33137.1"/>
    <property type="molecule type" value="Genomic_DNA"/>
</dbReference>
<dbReference type="EMBL" id="KJ867422">
    <property type="protein sequence ID" value="AIT70902.1"/>
    <property type="molecule type" value="Genomic_DNA"/>
</dbReference>
<reference evidence="2" key="1">
    <citation type="journal article" date="2014" name="Mitochondrial DNA">
        <title>Characterization of the mitochondrial genome of the threatened alpine butterfly, Parnassius nomion (Lepidoptera: Papilionidae).</title>
        <authorList>
            <person name="Dong W.W."/>
            <person name="Jiang G.F."/>
        </authorList>
    </citation>
    <scope>NUCLEOTIDE SEQUENCE</scope>
</reference>
<proteinExistence type="predicted"/>
<geneLocation type="mitochondrion" evidence="2"/>
<name>A0A0U1XGS4_9NEOP</name>
<dbReference type="AlphaFoldDB" id="A0A0U1XGS4"/>
<accession>A0A0U1XGS4</accession>